<keyword evidence="1" id="KW-0472">Membrane</keyword>
<gene>
    <name evidence="4" type="ORF">NP493_587g04007</name>
</gene>
<dbReference type="Pfam" id="PF22921">
    <property type="entry name" value="FKRP_N"/>
    <property type="match status" value="1"/>
</dbReference>
<keyword evidence="1" id="KW-1133">Transmembrane helix</keyword>
<dbReference type="GO" id="GO:0035269">
    <property type="term" value="P:protein O-linked glycosylation via mannose"/>
    <property type="evidence" value="ECO:0007669"/>
    <property type="project" value="TreeGrafter"/>
</dbReference>
<dbReference type="Proteomes" id="UP001209878">
    <property type="component" value="Unassembled WGS sequence"/>
</dbReference>
<dbReference type="InterPro" id="IPR055105">
    <property type="entry name" value="FKRP_N"/>
</dbReference>
<sequence>MKCVRCTCGLRLTIVIAVIINLVILLYLAHMQHRLATLNTLHSTRENTELHVDSYQEMTSDSVTFIFGEYEDFENDIANSTLSILSMFPDKDVVVVSDSLPYPPLKLPKKHNVHLVTMVISPEKQLLDSRPENYIKTEYILLMPDGVRLKNKGHVEYMMDYLRHQKSNVKMVAWPLAGDVPVCVDLKMNLKQWTLQYSAVQRLDVCDAVNGDYPLIMRRRDFLTLSSPFSRPLPAALFIQSSLHRWKVVIGNKTLFQRTKMLFTDSHNRWKHQTRKQTRLRDTYRRFGVKLVQRAEQPDEWFGCQRETARCFGTVVNDMPDYIYQRRWTPPCCLRALRVTARHVFLTLQTQGVRYWLEGGSLLGAARSGDIIPWDYDVDIGIYKDDITRSSQLMECQQGGAVEDSDGFVWEKAREGDFFRVQYSQTNHLHVDIFPFYSRDGTMTKDTWFKTHRQDTEFPEHYLKPLMKIMFVGMNVSAPNHWRDFLELKFGKGVIESRRYPDASDAQ</sequence>
<protein>
    <recommendedName>
        <fullName evidence="6">Ribitol-5-phosphate transferase</fullName>
    </recommendedName>
</protein>
<reference evidence="4" key="1">
    <citation type="journal article" date="2023" name="Mol. Biol. Evol.">
        <title>Third-Generation Sequencing Reveals the Adaptive Role of the Epigenome in Three Deep-Sea Polychaetes.</title>
        <authorList>
            <person name="Perez M."/>
            <person name="Aroh O."/>
            <person name="Sun Y."/>
            <person name="Lan Y."/>
            <person name="Juniper S.K."/>
            <person name="Young C.R."/>
            <person name="Angers B."/>
            <person name="Qian P.Y."/>
        </authorList>
    </citation>
    <scope>NUCLEOTIDE SEQUENCE</scope>
    <source>
        <strain evidence="4">R07B-5</strain>
    </source>
</reference>
<dbReference type="AlphaFoldDB" id="A0AAD9KUB6"/>
<dbReference type="InterPro" id="IPR052613">
    <property type="entry name" value="LicD_transferase"/>
</dbReference>
<feature type="transmembrane region" description="Helical" evidence="1">
    <location>
        <begin position="12"/>
        <end position="30"/>
    </location>
</feature>
<feature type="domain" description="LicD/FKTN/FKRP nucleotidyltransferase" evidence="2">
    <location>
        <begin position="351"/>
        <end position="395"/>
    </location>
</feature>
<evidence type="ECO:0000259" key="3">
    <source>
        <dbReference type="Pfam" id="PF22921"/>
    </source>
</evidence>
<keyword evidence="1" id="KW-0812">Transmembrane</keyword>
<name>A0AAD9KUB6_RIDPI</name>
<proteinExistence type="predicted"/>
<dbReference type="Pfam" id="PF04991">
    <property type="entry name" value="LicD"/>
    <property type="match status" value="1"/>
</dbReference>
<dbReference type="InterPro" id="IPR007074">
    <property type="entry name" value="LicD/FKTN/FKRP_NTP_transf"/>
</dbReference>
<dbReference type="GO" id="GO:0005794">
    <property type="term" value="C:Golgi apparatus"/>
    <property type="evidence" value="ECO:0007669"/>
    <property type="project" value="TreeGrafter"/>
</dbReference>
<dbReference type="PANTHER" id="PTHR13627">
    <property type="entry name" value="FUKUTIN RELATED PROTEIN"/>
    <property type="match status" value="1"/>
</dbReference>
<dbReference type="PANTHER" id="PTHR13627:SF31">
    <property type="entry name" value="RIBITOL 5-PHOSPHATE TRANSFERASE FKRP"/>
    <property type="match status" value="1"/>
</dbReference>
<evidence type="ECO:0000256" key="1">
    <source>
        <dbReference type="SAM" id="Phobius"/>
    </source>
</evidence>
<dbReference type="EMBL" id="JAODUO010000586">
    <property type="protein sequence ID" value="KAK2177657.1"/>
    <property type="molecule type" value="Genomic_DNA"/>
</dbReference>
<organism evidence="4 5">
    <name type="scientific">Ridgeia piscesae</name>
    <name type="common">Tubeworm</name>
    <dbReference type="NCBI Taxonomy" id="27915"/>
    <lineage>
        <taxon>Eukaryota</taxon>
        <taxon>Metazoa</taxon>
        <taxon>Spiralia</taxon>
        <taxon>Lophotrochozoa</taxon>
        <taxon>Annelida</taxon>
        <taxon>Polychaeta</taxon>
        <taxon>Sedentaria</taxon>
        <taxon>Canalipalpata</taxon>
        <taxon>Sabellida</taxon>
        <taxon>Siboglinidae</taxon>
        <taxon>Ridgeia</taxon>
    </lineage>
</organism>
<comment type="caution">
    <text evidence="4">The sequence shown here is derived from an EMBL/GenBank/DDBJ whole genome shotgun (WGS) entry which is preliminary data.</text>
</comment>
<feature type="domain" description="FKRP stem" evidence="3">
    <location>
        <begin position="57"/>
        <end position="294"/>
    </location>
</feature>
<evidence type="ECO:0008006" key="6">
    <source>
        <dbReference type="Google" id="ProtNLM"/>
    </source>
</evidence>
<evidence type="ECO:0000313" key="4">
    <source>
        <dbReference type="EMBL" id="KAK2177657.1"/>
    </source>
</evidence>
<evidence type="ECO:0000259" key="2">
    <source>
        <dbReference type="Pfam" id="PF04991"/>
    </source>
</evidence>
<keyword evidence="5" id="KW-1185">Reference proteome</keyword>
<accession>A0AAD9KUB6</accession>
<evidence type="ECO:0000313" key="5">
    <source>
        <dbReference type="Proteomes" id="UP001209878"/>
    </source>
</evidence>